<evidence type="ECO:0000313" key="2">
    <source>
        <dbReference type="EMBL" id="CAE7349846.1"/>
    </source>
</evidence>
<evidence type="ECO:0000313" key="3">
    <source>
        <dbReference type="Proteomes" id="UP000649617"/>
    </source>
</evidence>
<feature type="non-terminal residue" evidence="2">
    <location>
        <position position="493"/>
    </location>
</feature>
<proteinExistence type="predicted"/>
<organism evidence="2 3">
    <name type="scientific">Symbiodinium pilosum</name>
    <name type="common">Dinoflagellate</name>
    <dbReference type="NCBI Taxonomy" id="2952"/>
    <lineage>
        <taxon>Eukaryota</taxon>
        <taxon>Sar</taxon>
        <taxon>Alveolata</taxon>
        <taxon>Dinophyceae</taxon>
        <taxon>Suessiales</taxon>
        <taxon>Symbiodiniaceae</taxon>
        <taxon>Symbiodinium</taxon>
    </lineage>
</organism>
<feature type="compositionally biased region" description="Low complexity" evidence="1">
    <location>
        <begin position="91"/>
        <end position="119"/>
    </location>
</feature>
<dbReference type="EMBL" id="CAJNIZ010013474">
    <property type="protein sequence ID" value="CAE7349846.1"/>
    <property type="molecule type" value="Genomic_DNA"/>
</dbReference>
<gene>
    <name evidence="2" type="ORF">SPIL2461_LOCUS8306</name>
</gene>
<accession>A0A812PN53</accession>
<protein>
    <recommendedName>
        <fullName evidence="4">SF3 helicase domain-containing protein</fullName>
    </recommendedName>
</protein>
<reference evidence="2" key="1">
    <citation type="submission" date="2021-02" db="EMBL/GenBank/DDBJ databases">
        <authorList>
            <person name="Dougan E. K."/>
            <person name="Rhodes N."/>
            <person name="Thang M."/>
            <person name="Chan C."/>
        </authorList>
    </citation>
    <scope>NUCLEOTIDE SEQUENCE</scope>
</reference>
<feature type="region of interest" description="Disordered" evidence="1">
    <location>
        <begin position="91"/>
        <end position="134"/>
    </location>
</feature>
<evidence type="ECO:0008006" key="4">
    <source>
        <dbReference type="Google" id="ProtNLM"/>
    </source>
</evidence>
<keyword evidence="3" id="KW-1185">Reference proteome</keyword>
<comment type="caution">
    <text evidence="2">The sequence shown here is derived from an EMBL/GenBank/DDBJ whole genome shotgun (WGS) entry which is preliminary data.</text>
</comment>
<sequence>AVLNILRCAAAEDLVCPAHDGVDVLRSSASKVVEAAAPLQLAVKEPEDSWVFANAEYPGYDWTLRARTPWTEFAEFADICRSRSQARCARTPRTSRTTLPSSSETSSTWTTTTPVSWTTGFGSRPRRPGDPHRADREAALRPYLERTTNPTQAAQRQQIPAPAVAGRLARSTPLPQLDGDACRGKMVFADGYIVDLQTGERRRALPSDRMKLRAAADSKAWEPQTPTLLFDYIADFLAHRQAGDGQLQGGAACAEVTFTRAVTADPRYCELLYMYGLGNAGKDVIGLLFMSFFGFSDIHYGVMAPGGFTHRRDGEAATPLMGRLPGKRYLWLSEVPEHKDLNGEFLKPFCEGENFGRPRLTSVLQPRRVRPWQTLTEFVSRPQLLTQKKCSQIRPKPPGVEELEREFCVGDSAFEEAPSVERFVELHCVKVTSHGEGSKYTEFIAKLAVFLGVSSRVAKLEARRAGYTSHRGAQRIVISSHGAWKLKPERSQG</sequence>
<dbReference type="AlphaFoldDB" id="A0A812PN53"/>
<evidence type="ECO:0000256" key="1">
    <source>
        <dbReference type="SAM" id="MobiDB-lite"/>
    </source>
</evidence>
<dbReference type="Proteomes" id="UP000649617">
    <property type="component" value="Unassembled WGS sequence"/>
</dbReference>
<name>A0A812PN53_SYMPI</name>